<dbReference type="CDD" id="cd08267">
    <property type="entry name" value="MDR1"/>
    <property type="match status" value="1"/>
</dbReference>
<dbReference type="STRING" id="1849047.A0A3D8QNC4"/>
<dbReference type="GO" id="GO:0016491">
    <property type="term" value="F:oxidoreductase activity"/>
    <property type="evidence" value="ECO:0007669"/>
    <property type="project" value="InterPro"/>
</dbReference>
<dbReference type="PANTHER" id="PTHR11695">
    <property type="entry name" value="ALCOHOL DEHYDROGENASE RELATED"/>
    <property type="match status" value="1"/>
</dbReference>
<dbReference type="Proteomes" id="UP000256645">
    <property type="component" value="Unassembled WGS sequence"/>
</dbReference>
<proteinExistence type="predicted"/>
<dbReference type="PANTHER" id="PTHR11695:SF294">
    <property type="entry name" value="RETICULON-4-INTERACTING PROTEIN 1, MITOCHONDRIAL"/>
    <property type="match status" value="1"/>
</dbReference>
<evidence type="ECO:0000313" key="2">
    <source>
        <dbReference type="EMBL" id="RDW63326.1"/>
    </source>
</evidence>
<dbReference type="Gene3D" id="3.40.50.720">
    <property type="entry name" value="NAD(P)-binding Rossmann-like Domain"/>
    <property type="match status" value="1"/>
</dbReference>
<gene>
    <name evidence="2" type="ORF">BP6252_10871</name>
</gene>
<sequence>MATTMKGWQYAAAVTTHLEKCIVLDESIPAPTKSSLARGQLLVEVIMAAINPIDYKLPESGRLGAIMMSPPAIPGLDFCGRIVGLHSSVTHLKEGQLIFGAHAQAARYGTLGQLIVIPSGQCALLPAGVKISDAAAIGTAAITAYQSYPPDRVKPGSKVFINGGSGGTGTFGIQFAKAMGAEVTVSCSTANIQLCKSLGADEVIDYKTTDILVELQKKGPVFDLAVDNAAVPASLYENSPTFLKPEGRFMQVSMDLSFRSLGGAFTRSLRPSFLGGVPRSYTFVRNVSNTKDFTQIGKWMAEGKVRAVIDEVFELEDAPKAFEKLRQGHSRGKILVRVGKE</sequence>
<evidence type="ECO:0000259" key="1">
    <source>
        <dbReference type="SMART" id="SM00829"/>
    </source>
</evidence>
<accession>A0A3D8QNC4</accession>
<dbReference type="GO" id="GO:0005739">
    <property type="term" value="C:mitochondrion"/>
    <property type="evidence" value="ECO:0007669"/>
    <property type="project" value="TreeGrafter"/>
</dbReference>
<dbReference type="Gene3D" id="3.90.180.10">
    <property type="entry name" value="Medium-chain alcohol dehydrogenases, catalytic domain"/>
    <property type="match status" value="1"/>
</dbReference>
<dbReference type="SUPFAM" id="SSF50129">
    <property type="entry name" value="GroES-like"/>
    <property type="match status" value="1"/>
</dbReference>
<keyword evidence="3" id="KW-1185">Reference proteome</keyword>
<dbReference type="InterPro" id="IPR050700">
    <property type="entry name" value="YIM1/Zinc_Alcohol_DH_Fams"/>
</dbReference>
<dbReference type="AlphaFoldDB" id="A0A3D8QNC4"/>
<feature type="domain" description="Enoyl reductase (ER)" evidence="1">
    <location>
        <begin position="16"/>
        <end position="336"/>
    </location>
</feature>
<dbReference type="InterPro" id="IPR036291">
    <property type="entry name" value="NAD(P)-bd_dom_sf"/>
</dbReference>
<organism evidence="2 3">
    <name type="scientific">Coleophoma cylindrospora</name>
    <dbReference type="NCBI Taxonomy" id="1849047"/>
    <lineage>
        <taxon>Eukaryota</taxon>
        <taxon>Fungi</taxon>
        <taxon>Dikarya</taxon>
        <taxon>Ascomycota</taxon>
        <taxon>Pezizomycotina</taxon>
        <taxon>Leotiomycetes</taxon>
        <taxon>Helotiales</taxon>
        <taxon>Dermateaceae</taxon>
        <taxon>Coleophoma</taxon>
    </lineage>
</organism>
<dbReference type="Pfam" id="PF08240">
    <property type="entry name" value="ADH_N"/>
    <property type="match status" value="1"/>
</dbReference>
<dbReference type="InterPro" id="IPR013154">
    <property type="entry name" value="ADH-like_N"/>
</dbReference>
<dbReference type="InterPro" id="IPR011032">
    <property type="entry name" value="GroES-like_sf"/>
</dbReference>
<dbReference type="EMBL" id="PDLM01000013">
    <property type="protein sequence ID" value="RDW63326.1"/>
    <property type="molecule type" value="Genomic_DNA"/>
</dbReference>
<name>A0A3D8QNC4_9HELO</name>
<comment type="caution">
    <text evidence="2">The sequence shown here is derived from an EMBL/GenBank/DDBJ whole genome shotgun (WGS) entry which is preliminary data.</text>
</comment>
<dbReference type="OrthoDB" id="201656at2759"/>
<dbReference type="Pfam" id="PF13602">
    <property type="entry name" value="ADH_zinc_N_2"/>
    <property type="match status" value="1"/>
</dbReference>
<dbReference type="SMART" id="SM00829">
    <property type="entry name" value="PKS_ER"/>
    <property type="match status" value="1"/>
</dbReference>
<dbReference type="InterPro" id="IPR020843">
    <property type="entry name" value="ER"/>
</dbReference>
<protein>
    <recommendedName>
        <fullName evidence="1">Enoyl reductase (ER) domain-containing protein</fullName>
    </recommendedName>
</protein>
<evidence type="ECO:0000313" key="3">
    <source>
        <dbReference type="Proteomes" id="UP000256645"/>
    </source>
</evidence>
<dbReference type="SUPFAM" id="SSF51735">
    <property type="entry name" value="NAD(P)-binding Rossmann-fold domains"/>
    <property type="match status" value="1"/>
</dbReference>
<reference evidence="2 3" key="1">
    <citation type="journal article" date="2018" name="IMA Fungus">
        <title>IMA Genome-F 9: Draft genome sequence of Annulohypoxylon stygium, Aspergillus mulundensis, Berkeleyomyces basicola (syn. Thielaviopsis basicola), Ceratocystis smalleyi, two Cercospora beticola strains, Coleophoma cylindrospora, Fusarium fracticaudum, Phialophora cf. hyalina, and Morchella septimelata.</title>
        <authorList>
            <person name="Wingfield B.D."/>
            <person name="Bills G.F."/>
            <person name="Dong Y."/>
            <person name="Huang W."/>
            <person name="Nel W.J."/>
            <person name="Swalarsk-Parry B.S."/>
            <person name="Vaghefi N."/>
            <person name="Wilken P.M."/>
            <person name="An Z."/>
            <person name="de Beer Z.W."/>
            <person name="De Vos L."/>
            <person name="Chen L."/>
            <person name="Duong T.A."/>
            <person name="Gao Y."/>
            <person name="Hammerbacher A."/>
            <person name="Kikkert J.R."/>
            <person name="Li Y."/>
            <person name="Li H."/>
            <person name="Li K."/>
            <person name="Li Q."/>
            <person name="Liu X."/>
            <person name="Ma X."/>
            <person name="Naidoo K."/>
            <person name="Pethybridge S.J."/>
            <person name="Sun J."/>
            <person name="Steenkamp E.T."/>
            <person name="van der Nest M.A."/>
            <person name="van Wyk S."/>
            <person name="Wingfield M.J."/>
            <person name="Xiong C."/>
            <person name="Yue Q."/>
            <person name="Zhang X."/>
        </authorList>
    </citation>
    <scope>NUCLEOTIDE SEQUENCE [LARGE SCALE GENOMIC DNA]</scope>
    <source>
        <strain evidence="2 3">BP6252</strain>
    </source>
</reference>